<dbReference type="EMBL" id="CP031263">
    <property type="protein sequence ID" value="AXH93253.1"/>
    <property type="molecule type" value="Genomic_DNA"/>
</dbReference>
<feature type="compositionally biased region" description="Polar residues" evidence="1">
    <location>
        <begin position="728"/>
        <end position="739"/>
    </location>
</feature>
<proteinExistence type="predicted"/>
<reference evidence="2 3" key="2">
    <citation type="submission" date="2018-08" db="EMBL/GenBank/DDBJ databases">
        <title>Streptomyces kandeliansis sp. nov., an endophytic bacterium isolated from mangrove plant.</title>
        <authorList>
            <person name="Wang R."/>
        </authorList>
    </citation>
    <scope>NUCLEOTIDE SEQUENCE [LARGE SCALE GENOMIC DNA]</scope>
    <source>
        <strain evidence="3">H14(2018)</strain>
    </source>
</reference>
<feature type="region of interest" description="Disordered" evidence="1">
    <location>
        <begin position="617"/>
        <end position="643"/>
    </location>
</feature>
<evidence type="ECO:0000313" key="3">
    <source>
        <dbReference type="Proteomes" id="UP000253958"/>
    </source>
</evidence>
<dbReference type="Proteomes" id="UP000253958">
    <property type="component" value="Chromosome"/>
</dbReference>
<gene>
    <name evidence="2" type="ORF">DVH21_26755</name>
</gene>
<sequence>MATRIRDLFGGGKDRPEGVVQHTVGNALVVHAEDAISPEAQSLALSVIEDAENDVVVLDLGDGMPISAWEAMAGVLPRRRRGIRLIACGRHGNSAAMAGQWLSERLNRTVIAPDGDLVRGSAGTLFVHSAPGSGWVRFRPGRPPAWDAKRYPTPRWDRAAIDTRPSSATAEIEPIPAGVWIHSNRDPQVVDPQRQRLTAYVPCQAETMTVLLGCPGTPPLSLDDVVRFWRGLDEENRQRVRFVQFGEVRIPEGEAFGQTLADLLNTDVTCYTGVPIGSPHRYEIRTVLPDGAFGWAPYALELSYTPRAHPNSRARRPTVLSHRPPLAGAEEVAPRVYWFAPGAVVEVVQTGLWVRSTAEPKNAEQVRSAMLDAGSGTLVFDDTVHSTAHRMRELALDLAARVDGMAGTSRALMPASVLVPGAKPASRAEVVIDLETEMRAVGATVPVPAYVEVAPPAPVAPPAADSVVVAVPAPVPPLPADREQPAAPPAVPLPVAPALPPPPVAPLASELPAPPVVPLVSALPAPPAVPLPAAPPVVSEPPAPPVVAELPEPPAVPLVYELPAPPAPPVVSELPPPPAVPLPTAPPVVPVVVSAPTPPIAAGEPVTPAVPAVPAAPAGPGAADGPVVAADSGSGPSAAPVEDAGHDTYPAPPTMPAGFGEPAPPTMPAGFGQALATPPVAAGPAAPVAALPSLPAVAVDLPPAPPAGAGPSYVAAPARTAEPDGQADPSNAATPSENAEPSEVAAEARVQPVPSAGAGALLSEKKGLADERAWLRRTLSREFDVMASSVSRIMSEHPGMQGSGVSTEDVLADSVALRLYLTGRGPGVDAGLRSGRKGPHVPFARCVVAGVSRMPSFRGTTVYRLSPTAGEWALYQDRRLVTDWSFVNALTQPCASEDGDTDVLIWSMTARRTSLLEPEGDEHVEDRVLFLPGTNFKVLDLRRPAEGERGAVLLREIGANEIDDTGRVDSNRVSLDELAITSLRRSVDRWATAEPRVRIGAAARGRLRVLPGLDRKG</sequence>
<dbReference type="Gene3D" id="3.90.176.10">
    <property type="entry name" value="Toxin ADP-ribosyltransferase, Chain A, domain 1"/>
    <property type="match status" value="1"/>
</dbReference>
<evidence type="ECO:0000313" key="2">
    <source>
        <dbReference type="EMBL" id="AXH93253.1"/>
    </source>
</evidence>
<accession>A0A6N3K889</accession>
<dbReference type="AlphaFoldDB" id="A0A6N3K889"/>
<dbReference type="RefSeq" id="WP_114920700.1">
    <property type="nucleotide sequence ID" value="NZ_CP031263.1"/>
</dbReference>
<reference evidence="2 3" key="1">
    <citation type="submission" date="2018-07" db="EMBL/GenBank/DDBJ databases">
        <authorList>
            <person name="Ye Y."/>
        </authorList>
    </citation>
    <scope>NUCLEOTIDE SEQUENCE [LARGE SCALE GENOMIC DNA]</scope>
    <source>
        <strain evidence="3">H14(2018)</strain>
    </source>
</reference>
<name>A0A6N3K889_9ACTN</name>
<organism evidence="2 3">
    <name type="scientific">Micromonospora aurantiaca</name>
    <name type="common">nom. illeg.</name>
    <dbReference type="NCBI Taxonomy" id="47850"/>
    <lineage>
        <taxon>Bacteria</taxon>
        <taxon>Bacillati</taxon>
        <taxon>Actinomycetota</taxon>
        <taxon>Actinomycetes</taxon>
        <taxon>Micromonosporales</taxon>
        <taxon>Micromonosporaceae</taxon>
        <taxon>Micromonospora</taxon>
    </lineage>
</organism>
<protein>
    <submittedName>
        <fullName evidence="2">Uncharacterized protein</fullName>
    </submittedName>
</protein>
<evidence type="ECO:0000256" key="1">
    <source>
        <dbReference type="SAM" id="MobiDB-lite"/>
    </source>
</evidence>
<feature type="compositionally biased region" description="Low complexity" evidence="1">
    <location>
        <begin position="617"/>
        <end position="641"/>
    </location>
</feature>
<feature type="region of interest" description="Disordered" evidence="1">
    <location>
        <begin position="710"/>
        <end position="748"/>
    </location>
</feature>